<dbReference type="Proteomes" id="UP000594454">
    <property type="component" value="Chromosome 1"/>
</dbReference>
<gene>
    <name evidence="2" type="ORF">HERILL_LOCUS1105</name>
</gene>
<feature type="region of interest" description="Disordered" evidence="1">
    <location>
        <begin position="41"/>
        <end position="104"/>
    </location>
</feature>
<dbReference type="OrthoDB" id="18937at2759"/>
<keyword evidence="3" id="KW-1185">Reference proteome</keyword>
<protein>
    <submittedName>
        <fullName evidence="2">Uncharacterized protein</fullName>
    </submittedName>
</protein>
<evidence type="ECO:0000256" key="1">
    <source>
        <dbReference type="SAM" id="MobiDB-lite"/>
    </source>
</evidence>
<feature type="compositionally biased region" description="Low complexity" evidence="1">
    <location>
        <begin position="170"/>
        <end position="181"/>
    </location>
</feature>
<accession>A0A7R8UBN1</accession>
<evidence type="ECO:0000313" key="2">
    <source>
        <dbReference type="EMBL" id="CAD7077792.1"/>
    </source>
</evidence>
<name>A0A7R8UBN1_HERIL</name>
<dbReference type="InParanoid" id="A0A7R8UBN1"/>
<dbReference type="EMBL" id="LR899009">
    <property type="protein sequence ID" value="CAD7077792.1"/>
    <property type="molecule type" value="Genomic_DNA"/>
</dbReference>
<dbReference type="AlphaFoldDB" id="A0A7R8UBN1"/>
<evidence type="ECO:0000313" key="3">
    <source>
        <dbReference type="Proteomes" id="UP000594454"/>
    </source>
</evidence>
<feature type="compositionally biased region" description="Basic and acidic residues" evidence="1">
    <location>
        <begin position="59"/>
        <end position="70"/>
    </location>
</feature>
<reference evidence="2 3" key="1">
    <citation type="submission" date="2020-11" db="EMBL/GenBank/DDBJ databases">
        <authorList>
            <person name="Wallbank WR R."/>
            <person name="Pardo Diaz C."/>
            <person name="Kozak K."/>
            <person name="Martin S."/>
            <person name="Jiggins C."/>
            <person name="Moest M."/>
            <person name="Warren A I."/>
            <person name="Generalovic N T."/>
            <person name="Byers J.R.P. K."/>
            <person name="Montejo-Kovacevich G."/>
            <person name="Yen C E."/>
        </authorList>
    </citation>
    <scope>NUCLEOTIDE SEQUENCE [LARGE SCALE GENOMIC DNA]</scope>
</reference>
<feature type="compositionally biased region" description="Basic and acidic residues" evidence="1">
    <location>
        <begin position="81"/>
        <end position="95"/>
    </location>
</feature>
<proteinExistence type="predicted"/>
<organism evidence="2 3">
    <name type="scientific">Hermetia illucens</name>
    <name type="common">Black soldier fly</name>
    <dbReference type="NCBI Taxonomy" id="343691"/>
    <lineage>
        <taxon>Eukaryota</taxon>
        <taxon>Metazoa</taxon>
        <taxon>Ecdysozoa</taxon>
        <taxon>Arthropoda</taxon>
        <taxon>Hexapoda</taxon>
        <taxon>Insecta</taxon>
        <taxon>Pterygota</taxon>
        <taxon>Neoptera</taxon>
        <taxon>Endopterygota</taxon>
        <taxon>Diptera</taxon>
        <taxon>Brachycera</taxon>
        <taxon>Stratiomyomorpha</taxon>
        <taxon>Stratiomyidae</taxon>
        <taxon>Hermetiinae</taxon>
        <taxon>Hermetia</taxon>
    </lineage>
</organism>
<feature type="region of interest" description="Disordered" evidence="1">
    <location>
        <begin position="162"/>
        <end position="191"/>
    </location>
</feature>
<sequence>MCFADDIPIQGAKDEGGALMSITEEAGEQTANVGNRNTVVRLSKDGLKPHKALMAGFKKSKDKEKEKDPKPASAKNGNISDIKDTKQPTKRDKLASRGSVQLTASGELDVLEKSSPLANIKSKIIDSTANVPSANTTSIADIMPLQNLTNGGFNDEKVGSDSITNSCDASDSIGSSTDVSSNQRPSLALVDPHAHIQISQV</sequence>